<feature type="compositionally biased region" description="Basic and acidic residues" evidence="1">
    <location>
        <begin position="47"/>
        <end position="61"/>
    </location>
</feature>
<dbReference type="AlphaFoldDB" id="A0A3A3FIP7"/>
<sequence length="61" mass="6572">MDMADAGGMAISGEKVGVSDGMSAAREMTKTRLAVRVRKGSPPHRISMREVIRNEDPIDAD</sequence>
<evidence type="ECO:0000313" key="3">
    <source>
        <dbReference type="Proteomes" id="UP000265955"/>
    </source>
</evidence>
<gene>
    <name evidence="2" type="ORF">D3871_18185</name>
</gene>
<organism evidence="2 3">
    <name type="scientific">Noviherbaspirillum saxi</name>
    <dbReference type="NCBI Taxonomy" id="2320863"/>
    <lineage>
        <taxon>Bacteria</taxon>
        <taxon>Pseudomonadati</taxon>
        <taxon>Pseudomonadota</taxon>
        <taxon>Betaproteobacteria</taxon>
        <taxon>Burkholderiales</taxon>
        <taxon>Oxalobacteraceae</taxon>
        <taxon>Noviherbaspirillum</taxon>
    </lineage>
</organism>
<accession>A0A3A3FIP7</accession>
<evidence type="ECO:0000256" key="1">
    <source>
        <dbReference type="SAM" id="MobiDB-lite"/>
    </source>
</evidence>
<feature type="compositionally biased region" description="Basic residues" evidence="1">
    <location>
        <begin position="33"/>
        <end position="42"/>
    </location>
</feature>
<name>A0A3A3FIP7_9BURK</name>
<dbReference type="EMBL" id="QYUO01000002">
    <property type="protein sequence ID" value="RJF95358.1"/>
    <property type="molecule type" value="Genomic_DNA"/>
</dbReference>
<evidence type="ECO:0000313" key="2">
    <source>
        <dbReference type="EMBL" id="RJF95358.1"/>
    </source>
</evidence>
<dbReference type="Proteomes" id="UP000265955">
    <property type="component" value="Unassembled WGS sequence"/>
</dbReference>
<protein>
    <submittedName>
        <fullName evidence="2">Uncharacterized protein</fullName>
    </submittedName>
</protein>
<keyword evidence="3" id="KW-1185">Reference proteome</keyword>
<reference evidence="3" key="1">
    <citation type="submission" date="2018-09" db="EMBL/GenBank/DDBJ databases">
        <authorList>
            <person name="Zhu H."/>
        </authorList>
    </citation>
    <scope>NUCLEOTIDE SEQUENCE [LARGE SCALE GENOMIC DNA]</scope>
    <source>
        <strain evidence="3">K1R23-30</strain>
    </source>
</reference>
<comment type="caution">
    <text evidence="2">The sequence shown here is derived from an EMBL/GenBank/DDBJ whole genome shotgun (WGS) entry which is preliminary data.</text>
</comment>
<proteinExistence type="predicted"/>
<feature type="region of interest" description="Disordered" evidence="1">
    <location>
        <begin position="30"/>
        <end position="61"/>
    </location>
</feature>